<comment type="caution">
    <text evidence="1">The sequence shown here is derived from an EMBL/GenBank/DDBJ whole genome shotgun (WGS) entry which is preliminary data.</text>
</comment>
<gene>
    <name evidence="1" type="ORF">L9F63_028063</name>
</gene>
<reference evidence="1" key="2">
    <citation type="submission" date="2023-05" db="EMBL/GenBank/DDBJ databases">
        <authorList>
            <person name="Fouks B."/>
        </authorList>
    </citation>
    <scope>NUCLEOTIDE SEQUENCE</scope>
    <source>
        <strain evidence="1">Stay&amp;Tobe</strain>
        <tissue evidence="1">Testes</tissue>
    </source>
</reference>
<accession>A0AAD8EG62</accession>
<name>A0AAD8EG62_DIPPU</name>
<organism evidence="1 2">
    <name type="scientific">Diploptera punctata</name>
    <name type="common">Pacific beetle cockroach</name>
    <dbReference type="NCBI Taxonomy" id="6984"/>
    <lineage>
        <taxon>Eukaryota</taxon>
        <taxon>Metazoa</taxon>
        <taxon>Ecdysozoa</taxon>
        <taxon>Arthropoda</taxon>
        <taxon>Hexapoda</taxon>
        <taxon>Insecta</taxon>
        <taxon>Pterygota</taxon>
        <taxon>Neoptera</taxon>
        <taxon>Polyneoptera</taxon>
        <taxon>Dictyoptera</taxon>
        <taxon>Blattodea</taxon>
        <taxon>Blaberoidea</taxon>
        <taxon>Blaberidae</taxon>
        <taxon>Diplopterinae</taxon>
        <taxon>Diploptera</taxon>
    </lineage>
</organism>
<dbReference type="AlphaFoldDB" id="A0AAD8EG62"/>
<protein>
    <submittedName>
        <fullName evidence="1">Uncharacterized protein</fullName>
    </submittedName>
</protein>
<dbReference type="EMBL" id="JASPKZ010005260">
    <property type="protein sequence ID" value="KAJ9589153.1"/>
    <property type="molecule type" value="Genomic_DNA"/>
</dbReference>
<evidence type="ECO:0000313" key="2">
    <source>
        <dbReference type="Proteomes" id="UP001233999"/>
    </source>
</evidence>
<evidence type="ECO:0000313" key="1">
    <source>
        <dbReference type="EMBL" id="KAJ9589153.1"/>
    </source>
</evidence>
<keyword evidence="2" id="KW-1185">Reference proteome</keyword>
<reference evidence="1" key="1">
    <citation type="journal article" date="2023" name="IScience">
        <title>Live-bearing cockroach genome reveals convergent evolutionary mechanisms linked to viviparity in insects and beyond.</title>
        <authorList>
            <person name="Fouks B."/>
            <person name="Harrison M.C."/>
            <person name="Mikhailova A.A."/>
            <person name="Marchal E."/>
            <person name="English S."/>
            <person name="Carruthers M."/>
            <person name="Jennings E.C."/>
            <person name="Chiamaka E.L."/>
            <person name="Frigard R.A."/>
            <person name="Pippel M."/>
            <person name="Attardo G.M."/>
            <person name="Benoit J.B."/>
            <person name="Bornberg-Bauer E."/>
            <person name="Tobe S.S."/>
        </authorList>
    </citation>
    <scope>NUCLEOTIDE SEQUENCE</scope>
    <source>
        <strain evidence="1">Stay&amp;Tobe</strain>
    </source>
</reference>
<sequence>MEFVSKTRRRVGNWVPRKDRPKLRDQYIIDAQHEDPSFSVVLIACLTWGMDSASAARSVLPRLVLKDDLAAKLNLAQSSVSSHVVSGSRSRSLVPIAIEDLKLEDVFFNLDTYNICVRV</sequence>
<proteinExistence type="predicted"/>
<dbReference type="Proteomes" id="UP001233999">
    <property type="component" value="Unassembled WGS sequence"/>
</dbReference>